<keyword evidence="6" id="KW-0326">Glycosidase</keyword>
<feature type="region of interest" description="Disordered" evidence="7">
    <location>
        <begin position="489"/>
        <end position="513"/>
    </location>
</feature>
<reference evidence="11" key="1">
    <citation type="submission" date="2015-11" db="EMBL/GenBank/DDBJ databases">
        <title>De novo transcriptome assembly of four potential Pierce s Disease insect vectors from Arizona vineyards.</title>
        <authorList>
            <person name="Tassone E.E."/>
        </authorList>
    </citation>
    <scope>NUCLEOTIDE SEQUENCE</scope>
</reference>
<keyword evidence="6" id="KW-0443">Lipid metabolism</keyword>
<dbReference type="Pfam" id="PF17189">
    <property type="entry name" value="Glyco_hydro_30C"/>
    <property type="match status" value="1"/>
</dbReference>
<organism evidence="11">
    <name type="scientific">Graphocephala atropunctata</name>
    <dbReference type="NCBI Taxonomy" id="36148"/>
    <lineage>
        <taxon>Eukaryota</taxon>
        <taxon>Metazoa</taxon>
        <taxon>Ecdysozoa</taxon>
        <taxon>Arthropoda</taxon>
        <taxon>Hexapoda</taxon>
        <taxon>Insecta</taxon>
        <taxon>Pterygota</taxon>
        <taxon>Neoptera</taxon>
        <taxon>Paraneoptera</taxon>
        <taxon>Hemiptera</taxon>
        <taxon>Auchenorrhyncha</taxon>
        <taxon>Membracoidea</taxon>
        <taxon>Cicadellidae</taxon>
        <taxon>Cicadellinae</taxon>
        <taxon>Cicadellini</taxon>
        <taxon>Graphocephala</taxon>
    </lineage>
</organism>
<dbReference type="Gene3D" id="2.60.40.1180">
    <property type="entry name" value="Golgi alpha-mannosidase II"/>
    <property type="match status" value="1"/>
</dbReference>
<comment type="similarity">
    <text evidence="2 6">Belongs to the glycosyl hydrolase 30 family.</text>
</comment>
<dbReference type="PANTHER" id="PTHR11069">
    <property type="entry name" value="GLUCOSYLCERAMIDASE"/>
    <property type="match status" value="1"/>
</dbReference>
<evidence type="ECO:0000259" key="9">
    <source>
        <dbReference type="Pfam" id="PF02055"/>
    </source>
</evidence>
<dbReference type="EMBL" id="GEBQ01018531">
    <property type="protein sequence ID" value="JAT21446.1"/>
    <property type="molecule type" value="Transcribed_RNA"/>
</dbReference>
<feature type="domain" description="Glycosyl hydrolase family 30 beta sandwich" evidence="10">
    <location>
        <begin position="520"/>
        <end position="569"/>
    </location>
</feature>
<dbReference type="InterPro" id="IPR033452">
    <property type="entry name" value="GH30_C"/>
</dbReference>
<dbReference type="PRINTS" id="PR00843">
    <property type="entry name" value="GLHYDRLASE30"/>
</dbReference>
<dbReference type="InterPro" id="IPR013780">
    <property type="entry name" value="Glyco_hydro_b"/>
</dbReference>
<evidence type="ECO:0000256" key="8">
    <source>
        <dbReference type="SAM" id="SignalP"/>
    </source>
</evidence>
<keyword evidence="5 6" id="KW-0378">Hydrolase</keyword>
<dbReference type="AlphaFoldDB" id="A0A1B6LCM5"/>
<feature type="signal peptide" evidence="8">
    <location>
        <begin position="1"/>
        <end position="22"/>
    </location>
</feature>
<dbReference type="InterPro" id="IPR001139">
    <property type="entry name" value="Glyco_hydro_30"/>
</dbReference>
<dbReference type="Gene3D" id="3.20.20.80">
    <property type="entry name" value="Glycosidases"/>
    <property type="match status" value="1"/>
</dbReference>
<evidence type="ECO:0000256" key="4">
    <source>
        <dbReference type="ARBA" id="ARBA00022729"/>
    </source>
</evidence>
<dbReference type="EC" id="3.2.1.45" evidence="3 6"/>
<evidence type="ECO:0000313" key="11">
    <source>
        <dbReference type="EMBL" id="JAT21446.1"/>
    </source>
</evidence>
<proteinExistence type="inferred from homology"/>
<dbReference type="GO" id="GO:0016020">
    <property type="term" value="C:membrane"/>
    <property type="evidence" value="ECO:0007669"/>
    <property type="project" value="GOC"/>
</dbReference>
<dbReference type="PANTHER" id="PTHR11069:SF23">
    <property type="entry name" value="LYSOSOMAL ACID GLUCOSYLCERAMIDASE"/>
    <property type="match status" value="1"/>
</dbReference>
<evidence type="ECO:0000256" key="3">
    <source>
        <dbReference type="ARBA" id="ARBA00012658"/>
    </source>
</evidence>
<evidence type="ECO:0000259" key="10">
    <source>
        <dbReference type="Pfam" id="PF17189"/>
    </source>
</evidence>
<keyword evidence="4 8" id="KW-0732">Signal</keyword>
<evidence type="ECO:0000256" key="1">
    <source>
        <dbReference type="ARBA" id="ARBA00001013"/>
    </source>
</evidence>
<sequence>MGIYWFTFILFCFNIKVPGLICQDLPCAARQMEFGSVCVCNSTYCDTVARPPPLARESYYHYTTGQDSPGFTQIMGHFVQEPDVRYANDTVVFTVNANILHQDILGFGGSFTDSSGIAVNSLPSEAKDKFIESYFGLNGVEYSAARVPVGCSDFSNKFYTYDDVIGDDKLNHFSLRDEDFNYKIPLIQMAQNASPYKLKLVGCAFTAPSWMKTNNGMPSGYILSRYLDAWARYHVKFLDAYADNGIEFWVLTGGNEVTIPFWIQAPLVLGMVGWPMDHRQWLKYHLGPQLRASNHSHVRFAMMDDMRVFTKYWMNRFAMDPEVYELVEGPALHWYFDWLSSESLLDDVHFAFPDKHILYTESSINVVLFGGQPVELGSWQRGAFYAYNIIQNFNHWTSLYLDWNLALDTSGGPFQELPIDAAIIVNETSGEFYKNPMFYALGHFSKFIPPGSRRVDVQSSLNNGSDSREQLGEKAASLLLQRFSQSTVAADPGRQEDLPAATPTTLPTFPPTPELKLPKTVICLATANSDNSSTVVVFNSKDEAVNVTVVDVLVGNISTTVAAQSINTFIYWPNN</sequence>
<dbReference type="Pfam" id="PF02055">
    <property type="entry name" value="Glyco_hydro_30"/>
    <property type="match status" value="1"/>
</dbReference>
<evidence type="ECO:0000256" key="2">
    <source>
        <dbReference type="ARBA" id="ARBA00005382"/>
    </source>
</evidence>
<dbReference type="InterPro" id="IPR033453">
    <property type="entry name" value="Glyco_hydro_30_TIM-barrel"/>
</dbReference>
<protein>
    <recommendedName>
        <fullName evidence="3 6">Glucosylceramidase</fullName>
        <ecNumber evidence="3 6">3.2.1.45</ecNumber>
    </recommendedName>
</protein>
<dbReference type="InterPro" id="IPR017853">
    <property type="entry name" value="GH"/>
</dbReference>
<keyword evidence="6" id="KW-0746">Sphingolipid metabolism</keyword>
<evidence type="ECO:0000256" key="5">
    <source>
        <dbReference type="ARBA" id="ARBA00022801"/>
    </source>
</evidence>
<evidence type="ECO:0000256" key="7">
    <source>
        <dbReference type="SAM" id="MobiDB-lite"/>
    </source>
</evidence>
<feature type="domain" description="Glycosyl hydrolase family 30 TIM-barrel" evidence="9">
    <location>
        <begin position="104"/>
        <end position="448"/>
    </location>
</feature>
<dbReference type="SUPFAM" id="SSF51445">
    <property type="entry name" value="(Trans)glycosidases"/>
    <property type="match status" value="1"/>
</dbReference>
<gene>
    <name evidence="11" type="ORF">g.38597</name>
</gene>
<name>A0A1B6LCM5_9HEMI</name>
<evidence type="ECO:0000256" key="6">
    <source>
        <dbReference type="RuleBase" id="RU361188"/>
    </source>
</evidence>
<feature type="chain" id="PRO_5008587353" description="Glucosylceramidase" evidence="8">
    <location>
        <begin position="23"/>
        <end position="575"/>
    </location>
</feature>
<accession>A0A1B6LCM5</accession>
<feature type="compositionally biased region" description="Low complexity" evidence="7">
    <location>
        <begin position="498"/>
        <end position="507"/>
    </location>
</feature>
<dbReference type="GO" id="GO:0004348">
    <property type="term" value="F:glucosylceramidase activity"/>
    <property type="evidence" value="ECO:0007669"/>
    <property type="project" value="UniProtKB-EC"/>
</dbReference>
<comment type="catalytic activity">
    <reaction evidence="1">
        <text>a beta-D-glucosyl-(1&lt;-&gt;1')-N-acylsphing-4-enine + H2O = an N-acylsphing-4-enine + D-glucose</text>
        <dbReference type="Rhea" id="RHEA:13269"/>
        <dbReference type="ChEBI" id="CHEBI:4167"/>
        <dbReference type="ChEBI" id="CHEBI:15377"/>
        <dbReference type="ChEBI" id="CHEBI:22801"/>
        <dbReference type="ChEBI" id="CHEBI:52639"/>
        <dbReference type="EC" id="3.2.1.45"/>
    </reaction>
    <physiologicalReaction direction="left-to-right" evidence="1">
        <dbReference type="Rhea" id="RHEA:13270"/>
    </physiologicalReaction>
</comment>
<dbReference type="GO" id="GO:0006680">
    <property type="term" value="P:glucosylceramide catabolic process"/>
    <property type="evidence" value="ECO:0007669"/>
    <property type="project" value="TreeGrafter"/>
</dbReference>